<dbReference type="eggNOG" id="COG0237">
    <property type="taxonomic scope" value="Bacteria"/>
</dbReference>
<dbReference type="CDD" id="cd02022">
    <property type="entry name" value="DPCK"/>
    <property type="match status" value="1"/>
</dbReference>
<dbReference type="UniPathway" id="UPA00241">
    <property type="reaction ID" value="UER00356"/>
</dbReference>
<dbReference type="EC" id="2.7.1.24" evidence="3 4"/>
<proteinExistence type="inferred from homology"/>
<dbReference type="GO" id="GO:0005737">
    <property type="term" value="C:cytoplasm"/>
    <property type="evidence" value="ECO:0007669"/>
    <property type="project" value="UniProtKB-SubCell"/>
</dbReference>
<evidence type="ECO:0000256" key="1">
    <source>
        <dbReference type="ARBA" id="ARBA00022741"/>
    </source>
</evidence>
<keyword evidence="6" id="KW-1185">Reference proteome</keyword>
<comment type="pathway">
    <text evidence="3">Cofactor biosynthesis; coenzyme A biosynthesis; CoA from (R)-pantothenate: step 5/5.</text>
</comment>
<dbReference type="GO" id="GO:0005524">
    <property type="term" value="F:ATP binding"/>
    <property type="evidence" value="ECO:0007669"/>
    <property type="project" value="UniProtKB-UniRule"/>
</dbReference>
<evidence type="ECO:0000256" key="3">
    <source>
        <dbReference type="HAMAP-Rule" id="MF_00376"/>
    </source>
</evidence>
<protein>
    <recommendedName>
        <fullName evidence="3 4">Dephospho-CoA kinase</fullName>
        <ecNumber evidence="3 4">2.7.1.24</ecNumber>
    </recommendedName>
    <alternativeName>
        <fullName evidence="3">Dephosphocoenzyme A kinase</fullName>
    </alternativeName>
</protein>
<keyword evidence="2 3" id="KW-0067">ATP-binding</keyword>
<feature type="binding site" evidence="3">
    <location>
        <begin position="10"/>
        <end position="15"/>
    </location>
    <ligand>
        <name>ATP</name>
        <dbReference type="ChEBI" id="CHEBI:30616"/>
    </ligand>
</feature>
<evidence type="ECO:0000313" key="6">
    <source>
        <dbReference type="Proteomes" id="UP000006004"/>
    </source>
</evidence>
<dbReference type="OrthoDB" id="9812943at2"/>
<sequence length="198" mass="22438">MNIGITGSIACGKSTVSDYLIAKGYTIIDADKLGHVALTSDDVKRKLAEKFGDEILENNEISREKVGKLVFGNDDNLKILNSIIHPKIKELILKLQEEHKDENLVFLDIALLYEANFVDLVEKVAVVYVDEDVQLERLMTRNSLPKEEAIKRIESQMSPREKAALGDFVINNSYSKEDTFQQIDEILEKLKRGDKQND</sequence>
<dbReference type="InterPro" id="IPR001977">
    <property type="entry name" value="Depp_CoAkinase"/>
</dbReference>
<dbReference type="SUPFAM" id="SSF52540">
    <property type="entry name" value="P-loop containing nucleoside triphosphate hydrolases"/>
    <property type="match status" value="1"/>
</dbReference>
<keyword evidence="3" id="KW-0173">Coenzyme A biosynthesis</keyword>
<evidence type="ECO:0000256" key="2">
    <source>
        <dbReference type="ARBA" id="ARBA00022840"/>
    </source>
</evidence>
<comment type="subcellular location">
    <subcellularLocation>
        <location evidence="3">Cytoplasm</location>
    </subcellularLocation>
</comment>
<dbReference type="PROSITE" id="PS51219">
    <property type="entry name" value="DPCK"/>
    <property type="match status" value="1"/>
</dbReference>
<comment type="similarity">
    <text evidence="3">Belongs to the CoaE family.</text>
</comment>
<reference evidence="5" key="1">
    <citation type="submission" date="2009-01" db="EMBL/GenBank/DDBJ databases">
        <authorList>
            <person name="Fulton L."/>
            <person name="Clifton S."/>
            <person name="Chinwalla A.T."/>
            <person name="Mitreva M."/>
            <person name="Sodergren E."/>
            <person name="Weinstock G."/>
            <person name="Clifton S."/>
            <person name="Dooling D.J."/>
            <person name="Fulton B."/>
            <person name="Minx P."/>
            <person name="Pepin K.H."/>
            <person name="Johnson M."/>
            <person name="Bhonagiri V."/>
            <person name="Nash W.E."/>
            <person name="Mardis E.R."/>
            <person name="Wilson R.K."/>
        </authorList>
    </citation>
    <scope>NUCLEOTIDE SEQUENCE [LARGE SCALE GENOMIC DNA]</scope>
    <source>
        <strain evidence="5">ATCC 10379</strain>
    </source>
</reference>
<organism evidence="5 6">
    <name type="scientific">Gemella haemolysans ATCC 10379</name>
    <dbReference type="NCBI Taxonomy" id="546270"/>
    <lineage>
        <taxon>Bacteria</taxon>
        <taxon>Bacillati</taxon>
        <taxon>Bacillota</taxon>
        <taxon>Bacilli</taxon>
        <taxon>Bacillales</taxon>
        <taxon>Gemellaceae</taxon>
        <taxon>Gemella</taxon>
    </lineage>
</organism>
<dbReference type="RefSeq" id="WP_003144775.1">
    <property type="nucleotide sequence ID" value="NZ_ACDZ02000013.1"/>
</dbReference>
<keyword evidence="3 5" id="KW-0418">Kinase</keyword>
<reference evidence="5" key="2">
    <citation type="submission" date="2009-06" db="EMBL/GenBank/DDBJ databases">
        <authorList>
            <person name="Sebastian Y."/>
            <person name="Madupu R."/>
            <person name="Durkin A.S."/>
            <person name="Torralba M."/>
            <person name="Methe B."/>
            <person name="Sutton G.G."/>
            <person name="Strausberg R.L."/>
            <person name="Nelson K.E."/>
        </authorList>
    </citation>
    <scope>NUCLEOTIDE SEQUENCE [LARGE SCALE GENOMIC DNA]</scope>
    <source>
        <strain evidence="5">ATCC 10379</strain>
    </source>
</reference>
<dbReference type="HAMAP" id="MF_00376">
    <property type="entry name" value="Dephospho_CoA_kinase"/>
    <property type="match status" value="1"/>
</dbReference>
<keyword evidence="1 3" id="KW-0547">Nucleotide-binding</keyword>
<dbReference type="Gene3D" id="3.40.50.300">
    <property type="entry name" value="P-loop containing nucleotide triphosphate hydrolases"/>
    <property type="match status" value="1"/>
</dbReference>
<dbReference type="AlphaFoldDB" id="C5NXA7"/>
<dbReference type="GO" id="GO:0015937">
    <property type="term" value="P:coenzyme A biosynthetic process"/>
    <property type="evidence" value="ECO:0007669"/>
    <property type="project" value="UniProtKB-UniRule"/>
</dbReference>
<comment type="caution">
    <text evidence="5">The sequence shown here is derived from an EMBL/GenBank/DDBJ whole genome shotgun (WGS) entry which is preliminary data.</text>
</comment>
<dbReference type="Pfam" id="PF01121">
    <property type="entry name" value="CoaE"/>
    <property type="match status" value="1"/>
</dbReference>
<evidence type="ECO:0000313" key="5">
    <source>
        <dbReference type="EMBL" id="EER68187.1"/>
    </source>
</evidence>
<evidence type="ECO:0000256" key="4">
    <source>
        <dbReference type="NCBIfam" id="TIGR00152"/>
    </source>
</evidence>
<name>C5NXA7_9BACL</name>
<dbReference type="InterPro" id="IPR027417">
    <property type="entry name" value="P-loop_NTPase"/>
</dbReference>
<dbReference type="GO" id="GO:0004140">
    <property type="term" value="F:dephospho-CoA kinase activity"/>
    <property type="evidence" value="ECO:0007669"/>
    <property type="project" value="UniProtKB-UniRule"/>
</dbReference>
<comment type="function">
    <text evidence="3">Catalyzes the phosphorylation of the 3'-hydroxyl group of dephosphocoenzyme A to form coenzyme A.</text>
</comment>
<accession>C5NXA7</accession>
<gene>
    <name evidence="3 5" type="primary">coaE</name>
    <name evidence="5" type="ORF">GEMHA0001_1770</name>
</gene>
<dbReference type="NCBIfam" id="TIGR00152">
    <property type="entry name" value="dephospho-CoA kinase"/>
    <property type="match status" value="1"/>
</dbReference>
<comment type="catalytic activity">
    <reaction evidence="3">
        <text>3'-dephospho-CoA + ATP = ADP + CoA + H(+)</text>
        <dbReference type="Rhea" id="RHEA:18245"/>
        <dbReference type="ChEBI" id="CHEBI:15378"/>
        <dbReference type="ChEBI" id="CHEBI:30616"/>
        <dbReference type="ChEBI" id="CHEBI:57287"/>
        <dbReference type="ChEBI" id="CHEBI:57328"/>
        <dbReference type="ChEBI" id="CHEBI:456216"/>
        <dbReference type="EC" id="2.7.1.24"/>
    </reaction>
</comment>
<keyword evidence="3" id="KW-0963">Cytoplasm</keyword>
<dbReference type="Proteomes" id="UP000006004">
    <property type="component" value="Unassembled WGS sequence"/>
</dbReference>
<keyword evidence="3 5" id="KW-0808">Transferase</keyword>
<dbReference type="PANTHER" id="PTHR10695">
    <property type="entry name" value="DEPHOSPHO-COA KINASE-RELATED"/>
    <property type="match status" value="1"/>
</dbReference>
<dbReference type="GeneID" id="93289012"/>
<dbReference type="EMBL" id="ACDZ02000013">
    <property type="protein sequence ID" value="EER68187.1"/>
    <property type="molecule type" value="Genomic_DNA"/>
</dbReference>
<dbReference type="PANTHER" id="PTHR10695:SF46">
    <property type="entry name" value="BIFUNCTIONAL COENZYME A SYNTHASE-RELATED"/>
    <property type="match status" value="1"/>
</dbReference>